<evidence type="ECO:0000313" key="2">
    <source>
        <dbReference type="EMBL" id="QKZ23989.1"/>
    </source>
</evidence>
<name>A0A7H8TKE3_STRCX</name>
<dbReference type="Proteomes" id="UP000509418">
    <property type="component" value="Chromosome"/>
</dbReference>
<dbReference type="EMBL" id="CP056041">
    <property type="protein sequence ID" value="QKZ23989.1"/>
    <property type="molecule type" value="Genomic_DNA"/>
</dbReference>
<dbReference type="PANTHER" id="PTHR22674:SF6">
    <property type="entry name" value="NTPASE KAP FAMILY P-LOOP DOMAIN-CONTAINING PROTEIN 1"/>
    <property type="match status" value="1"/>
</dbReference>
<protein>
    <submittedName>
        <fullName evidence="2">AAA family ATPase</fullName>
    </submittedName>
</protein>
<accession>A0A7H8TKE3</accession>
<reference evidence="2 3" key="1">
    <citation type="submission" date="2020-06" db="EMBL/GenBank/DDBJ databases">
        <title>Genome mining for natural products.</title>
        <authorList>
            <person name="Zhang B."/>
            <person name="Shi J."/>
            <person name="Ge H."/>
        </authorList>
    </citation>
    <scope>NUCLEOTIDE SEQUENCE [LARGE SCALE GENOMIC DNA]</scope>
    <source>
        <strain evidence="2 3">NA02069</strain>
    </source>
</reference>
<dbReference type="InterPro" id="IPR027417">
    <property type="entry name" value="P-loop_NTPase"/>
</dbReference>
<gene>
    <name evidence="2" type="ORF">HUT05_45575</name>
</gene>
<organism evidence="2 3">
    <name type="scientific">Streptomyces chartreusis</name>
    <dbReference type="NCBI Taxonomy" id="1969"/>
    <lineage>
        <taxon>Bacteria</taxon>
        <taxon>Bacillati</taxon>
        <taxon>Actinomycetota</taxon>
        <taxon>Actinomycetes</taxon>
        <taxon>Kitasatosporales</taxon>
        <taxon>Streptomycetaceae</taxon>
        <taxon>Streptomyces</taxon>
    </lineage>
</organism>
<evidence type="ECO:0000313" key="3">
    <source>
        <dbReference type="Proteomes" id="UP000509418"/>
    </source>
</evidence>
<dbReference type="InterPro" id="IPR011646">
    <property type="entry name" value="KAP_P-loop"/>
</dbReference>
<dbReference type="SUPFAM" id="SSF52540">
    <property type="entry name" value="P-loop containing nucleoside triphosphate hydrolases"/>
    <property type="match status" value="1"/>
</dbReference>
<sequence length="446" mass="49840">MMERRLSWCDEGDGAMEKIGLLSDNAISGASGDAFGFLAHARVLCDALEGTDDLPLTVGIFGPWGMGKSSFMNICRDLLRQRDIPAIWFNPWKYDQKDEIWHALIQTVLTEMAIDLERRRSEAGESKRERLTQTLATVRQLSQAAAWLLARRAAGPLTGGFLAADDVDRFQDTITASDAAAYRHVNHFEEDFREVVHRYTDGGRLVLFVDDLDRCTQDAAITVLDSLKLFLGEASCVFVLAMDQQVITEAAGRKAGGDEPDLVRGQQYLEKLIHFPYHLPGVPFEALYRQLQTKIRPPELAGSGELWELIQSAFGANPRRVRRFINGLNLTAATLELQQPPSVRRLLHAGVLLALRMLYPSFFLVLQEDPAIWYRFDEAEARKTQLGGRDETVAQENPGVRRLLADVSAHRAGFDFPPPPNEQEIRLLTEILTVTGGLPSAPEEQS</sequence>
<dbReference type="InterPro" id="IPR052754">
    <property type="entry name" value="NTPase_KAP_P-loop"/>
</dbReference>
<dbReference type="AlphaFoldDB" id="A0A7H8TKE3"/>
<proteinExistence type="predicted"/>
<keyword evidence="3" id="KW-1185">Reference proteome</keyword>
<dbReference type="PANTHER" id="PTHR22674">
    <property type="entry name" value="NTPASE, KAP FAMILY P-LOOP DOMAIN-CONTAINING 1"/>
    <property type="match status" value="1"/>
</dbReference>
<dbReference type="Pfam" id="PF07693">
    <property type="entry name" value="KAP_NTPase"/>
    <property type="match status" value="1"/>
</dbReference>
<feature type="domain" description="KAP NTPase" evidence="1">
    <location>
        <begin position="43"/>
        <end position="334"/>
    </location>
</feature>
<dbReference type="RefSeq" id="WP_176578582.1">
    <property type="nucleotide sequence ID" value="NZ_CP056041.1"/>
</dbReference>
<dbReference type="Gene3D" id="3.40.50.300">
    <property type="entry name" value="P-loop containing nucleotide triphosphate hydrolases"/>
    <property type="match status" value="1"/>
</dbReference>
<evidence type="ECO:0000259" key="1">
    <source>
        <dbReference type="Pfam" id="PF07693"/>
    </source>
</evidence>